<evidence type="ECO:0000256" key="1">
    <source>
        <dbReference type="SAM" id="Coils"/>
    </source>
</evidence>
<comment type="caution">
    <text evidence="2">The sequence shown here is derived from an EMBL/GenBank/DDBJ whole genome shotgun (WGS) entry which is preliminary data.</text>
</comment>
<accession>A0A6A0B4J2</accession>
<protein>
    <recommendedName>
        <fullName evidence="4">Scaffolding protein</fullName>
    </recommendedName>
</protein>
<feature type="coiled-coil region" evidence="1">
    <location>
        <begin position="30"/>
        <end position="88"/>
    </location>
</feature>
<reference evidence="2 3" key="1">
    <citation type="submission" date="2020-02" db="EMBL/GenBank/DDBJ databases">
        <title>Draft genome sequence of Lactococcus sp. Hs20B0-1.</title>
        <authorList>
            <person name="Noda S."/>
            <person name="Yuki M."/>
            <person name="Ohkuma M."/>
        </authorList>
    </citation>
    <scope>NUCLEOTIDE SEQUENCE [LARGE SCALE GENOMIC DNA]</scope>
    <source>
        <strain evidence="2 3">Hs20B0-1</strain>
    </source>
</reference>
<dbReference type="Pfam" id="PF06810">
    <property type="entry name" value="Phage_scaffold"/>
    <property type="match status" value="1"/>
</dbReference>
<dbReference type="InterPro" id="IPR009636">
    <property type="entry name" value="SCAF"/>
</dbReference>
<gene>
    <name evidence="2" type="ORF">Hs20B_00210</name>
</gene>
<dbReference type="AlphaFoldDB" id="A0A6A0B4J2"/>
<evidence type="ECO:0000313" key="3">
    <source>
        <dbReference type="Proteomes" id="UP000475928"/>
    </source>
</evidence>
<proteinExistence type="predicted"/>
<sequence length="199" mass="21733">MKREELAKLGLSDEQVDNVMKLHGKGIQDETALKEQLATLETERDGFKAQLADRDKDIKDLKKQSANSEEIQSKLSDLQSKYDNETKTLNDQLQATKLDSAITSALALSKARDPQDIRALLKSDDIKIGSDGALLGLDEQLKTLQESKAYLFTETPKTSGTNPQGGKSAAFTGDVTSAIKSNSVNLTEFIKQSNSNQGE</sequence>
<keyword evidence="3" id="KW-1185">Reference proteome</keyword>
<evidence type="ECO:0008006" key="4">
    <source>
        <dbReference type="Google" id="ProtNLM"/>
    </source>
</evidence>
<dbReference type="RefSeq" id="WP_172354419.1">
    <property type="nucleotide sequence ID" value="NZ_BLLH01000001.1"/>
</dbReference>
<evidence type="ECO:0000313" key="2">
    <source>
        <dbReference type="EMBL" id="GFH39623.1"/>
    </source>
</evidence>
<dbReference type="Proteomes" id="UP000475928">
    <property type="component" value="Unassembled WGS sequence"/>
</dbReference>
<name>A0A6A0B4J2_9LACT</name>
<dbReference type="EMBL" id="BLLH01000001">
    <property type="protein sequence ID" value="GFH39623.1"/>
    <property type="molecule type" value="Genomic_DNA"/>
</dbReference>
<organism evidence="2 3">
    <name type="scientific">Pseudolactococcus insecticola</name>
    <dbReference type="NCBI Taxonomy" id="2709158"/>
    <lineage>
        <taxon>Bacteria</taxon>
        <taxon>Bacillati</taxon>
        <taxon>Bacillota</taxon>
        <taxon>Bacilli</taxon>
        <taxon>Lactobacillales</taxon>
        <taxon>Streptococcaceae</taxon>
        <taxon>Pseudolactococcus</taxon>
    </lineage>
</organism>
<keyword evidence="1" id="KW-0175">Coiled coil</keyword>